<dbReference type="Gene3D" id="4.10.75.10">
    <property type="entry name" value="Elafin-like"/>
    <property type="match status" value="2"/>
</dbReference>
<dbReference type="SUPFAM" id="SSF57262">
    <property type="entry name" value="Leech antihemostatic proteins"/>
    <property type="match status" value="1"/>
</dbReference>
<evidence type="ECO:0000256" key="2">
    <source>
        <dbReference type="ARBA" id="ARBA00022900"/>
    </source>
</evidence>
<gene>
    <name evidence="4" type="ORF">RRG08_041151</name>
</gene>
<dbReference type="GO" id="GO:0005576">
    <property type="term" value="C:extracellular region"/>
    <property type="evidence" value="ECO:0007669"/>
    <property type="project" value="InterPro"/>
</dbReference>
<evidence type="ECO:0000313" key="4">
    <source>
        <dbReference type="EMBL" id="KAK3724669.1"/>
    </source>
</evidence>
<protein>
    <recommendedName>
        <fullName evidence="3">Antistasin-like domain-containing protein</fullName>
    </recommendedName>
</protein>
<dbReference type="InterPro" id="IPR004094">
    <property type="entry name" value="Antistasin-like"/>
</dbReference>
<dbReference type="SUPFAM" id="SSF57256">
    <property type="entry name" value="Elafin-like"/>
    <property type="match status" value="2"/>
</dbReference>
<evidence type="ECO:0000259" key="3">
    <source>
        <dbReference type="PROSITE" id="PS51252"/>
    </source>
</evidence>
<sequence length="394" mass="43366">MLRCLFSTPGSMFWEKQVLDPLVLTVMWTLHILSISAEGTTLQLDQSCSQKPLSCVMTQLGIPVRHTCERDSDCFPGKRCCFRGCTRTCVFWDPCETVVCNPGYTCQLRFSYHWTPEADCVPDEHELCKPLDCGEPESCPPGFKNSRDKDGCPTCNCEPKDDCRTSGCRLLCTFGLETAPNGCPVCRCKKAPDNPCSRLGCLAFEECRLVTPSDCSSPPCLPRPQCVPRPRQPNQFDNTCSSWDPSTVQFPVLSGPCVESQGHSDTCELDCRGQACPERTVCVRMGSVQNRCCWQATQALLLPAPKKGECPTDFLLEAALSSRASLLRPYLRCQLDAQCPGQQKCCSFNRYNSGVNAKDENGVVGKTLSVSGVCIDPSHKLLNELFLASNAPPP</sequence>
<dbReference type="AlphaFoldDB" id="A0AAE1CP11"/>
<dbReference type="InterPro" id="IPR011061">
    <property type="entry name" value="Hirudin/antistatin"/>
</dbReference>
<dbReference type="InterPro" id="IPR008197">
    <property type="entry name" value="WAP_dom"/>
</dbReference>
<proteinExistence type="predicted"/>
<keyword evidence="2" id="KW-0722">Serine protease inhibitor</keyword>
<accession>A0AAE1CP11</accession>
<dbReference type="Pfam" id="PF00095">
    <property type="entry name" value="WAP"/>
    <property type="match status" value="2"/>
</dbReference>
<name>A0AAE1CP11_9GAST</name>
<keyword evidence="1" id="KW-0646">Protease inhibitor</keyword>
<dbReference type="Proteomes" id="UP001283361">
    <property type="component" value="Unassembled WGS sequence"/>
</dbReference>
<dbReference type="Gene3D" id="2.10.22.10">
    <property type="entry name" value="Antistasin, domain 1"/>
    <property type="match status" value="1"/>
</dbReference>
<dbReference type="GO" id="GO:0004867">
    <property type="term" value="F:serine-type endopeptidase inhibitor activity"/>
    <property type="evidence" value="ECO:0007669"/>
    <property type="project" value="UniProtKB-KW"/>
</dbReference>
<keyword evidence="5" id="KW-1185">Reference proteome</keyword>
<evidence type="ECO:0000313" key="5">
    <source>
        <dbReference type="Proteomes" id="UP001283361"/>
    </source>
</evidence>
<reference evidence="4" key="1">
    <citation type="journal article" date="2023" name="G3 (Bethesda)">
        <title>A reference genome for the long-term kleptoplast-retaining sea slug Elysia crispata morphotype clarki.</title>
        <authorList>
            <person name="Eastman K.E."/>
            <person name="Pendleton A.L."/>
            <person name="Shaikh M.A."/>
            <person name="Suttiyut T."/>
            <person name="Ogas R."/>
            <person name="Tomko P."/>
            <person name="Gavelis G."/>
            <person name="Widhalm J.R."/>
            <person name="Wisecaver J.H."/>
        </authorList>
    </citation>
    <scope>NUCLEOTIDE SEQUENCE</scope>
    <source>
        <strain evidence="4">ECLA1</strain>
    </source>
</reference>
<dbReference type="InterPro" id="IPR036645">
    <property type="entry name" value="Elafin-like_sf"/>
</dbReference>
<feature type="domain" description="Antistasin-like" evidence="3">
    <location>
        <begin position="163"/>
        <end position="188"/>
    </location>
</feature>
<dbReference type="Pfam" id="PF02822">
    <property type="entry name" value="Antistasin"/>
    <property type="match status" value="1"/>
</dbReference>
<organism evidence="4 5">
    <name type="scientific">Elysia crispata</name>
    <name type="common">lettuce slug</name>
    <dbReference type="NCBI Taxonomy" id="231223"/>
    <lineage>
        <taxon>Eukaryota</taxon>
        <taxon>Metazoa</taxon>
        <taxon>Spiralia</taxon>
        <taxon>Lophotrochozoa</taxon>
        <taxon>Mollusca</taxon>
        <taxon>Gastropoda</taxon>
        <taxon>Heterobranchia</taxon>
        <taxon>Euthyneura</taxon>
        <taxon>Panpulmonata</taxon>
        <taxon>Sacoglossa</taxon>
        <taxon>Placobranchoidea</taxon>
        <taxon>Plakobranchidae</taxon>
        <taxon>Elysia</taxon>
    </lineage>
</organism>
<dbReference type="PROSITE" id="PS51252">
    <property type="entry name" value="ANTISTASIN"/>
    <property type="match status" value="1"/>
</dbReference>
<evidence type="ECO:0000256" key="1">
    <source>
        <dbReference type="ARBA" id="ARBA00022690"/>
    </source>
</evidence>
<comment type="caution">
    <text evidence="4">The sequence shown here is derived from an EMBL/GenBank/DDBJ whole genome shotgun (WGS) entry which is preliminary data.</text>
</comment>
<dbReference type="EMBL" id="JAWDGP010007341">
    <property type="protein sequence ID" value="KAK3724669.1"/>
    <property type="molecule type" value="Genomic_DNA"/>
</dbReference>